<dbReference type="PANTHER" id="PTHR21666">
    <property type="entry name" value="PEPTIDASE-RELATED"/>
    <property type="match status" value="1"/>
</dbReference>
<dbReference type="Pfam" id="PF01551">
    <property type="entry name" value="Peptidase_M23"/>
    <property type="match status" value="1"/>
</dbReference>
<keyword evidence="4" id="KW-1185">Reference proteome</keyword>
<organism evidence="3 4">
    <name type="scientific">Candidatus Hydrogenisulfobacillus filiaventi</name>
    <dbReference type="NCBI Taxonomy" id="2707344"/>
    <lineage>
        <taxon>Bacteria</taxon>
        <taxon>Bacillati</taxon>
        <taxon>Bacillota</taxon>
        <taxon>Clostridia</taxon>
        <taxon>Eubacteriales</taxon>
        <taxon>Clostridiales Family XVII. Incertae Sedis</taxon>
        <taxon>Candidatus Hydrogenisulfobacillus</taxon>
    </lineage>
</organism>
<evidence type="ECO:0000259" key="2">
    <source>
        <dbReference type="Pfam" id="PF01551"/>
    </source>
</evidence>
<dbReference type="Gene3D" id="2.70.70.10">
    <property type="entry name" value="Glucose Permease (Domain IIA)"/>
    <property type="match status" value="1"/>
</dbReference>
<dbReference type="CDD" id="cd12797">
    <property type="entry name" value="M23_peptidase"/>
    <property type="match status" value="1"/>
</dbReference>
<dbReference type="InterPro" id="IPR011055">
    <property type="entry name" value="Dup_hybrid_motif"/>
</dbReference>
<keyword evidence="1" id="KW-0472">Membrane</keyword>
<dbReference type="KEGG" id="hfv:R50_0641"/>
<dbReference type="GO" id="GO:0004222">
    <property type="term" value="F:metalloendopeptidase activity"/>
    <property type="evidence" value="ECO:0007669"/>
    <property type="project" value="TreeGrafter"/>
</dbReference>
<dbReference type="AlphaFoldDB" id="A0A6F8ZEF3"/>
<gene>
    <name evidence="3" type="ORF">R50_0641</name>
</gene>
<dbReference type="InterPro" id="IPR050570">
    <property type="entry name" value="Cell_wall_metabolism_enzyme"/>
</dbReference>
<evidence type="ECO:0000313" key="4">
    <source>
        <dbReference type="Proteomes" id="UP000503399"/>
    </source>
</evidence>
<keyword evidence="1" id="KW-1133">Transmembrane helix</keyword>
<reference evidence="3 4" key="1">
    <citation type="submission" date="2020-02" db="EMBL/GenBank/DDBJ databases">
        <authorList>
            <person name="Hogendoorn C."/>
        </authorList>
    </citation>
    <scope>NUCLEOTIDE SEQUENCE [LARGE SCALE GENOMIC DNA]</scope>
    <source>
        <strain evidence="3">R501</strain>
    </source>
</reference>
<dbReference type="EMBL" id="LR778114">
    <property type="protein sequence ID" value="CAB1128147.1"/>
    <property type="molecule type" value="Genomic_DNA"/>
</dbReference>
<sequence>MRQMGSGRFTSGTMAVAWGSPWQAQIWMAARRTLIAAGAGLALAGLGGGLWWGFHHGSPAAVPTGAPLRQHRAQGPARALPHPTGAGILMPVTGTVAAGFGWQYSTALNQWYYNPGITIAAPAGRPVRAAWAGRVAGVTDTGPLGTQVVVDDGDGVRTVYGHLGRVDVHAGEAVRQGQVLGTVGGASLYSRQQRPHLDFGIYYGSTASNPLAYLHPSS</sequence>
<evidence type="ECO:0000313" key="3">
    <source>
        <dbReference type="EMBL" id="CAB1128147.1"/>
    </source>
</evidence>
<keyword evidence="1" id="KW-0812">Transmembrane</keyword>
<dbReference type="PANTHER" id="PTHR21666:SF270">
    <property type="entry name" value="MUREIN HYDROLASE ACTIVATOR ENVC"/>
    <property type="match status" value="1"/>
</dbReference>
<protein>
    <submittedName>
        <fullName evidence="3">Peptidase_M23 domain-containing protein</fullName>
    </submittedName>
</protein>
<evidence type="ECO:0000256" key="1">
    <source>
        <dbReference type="SAM" id="Phobius"/>
    </source>
</evidence>
<dbReference type="InterPro" id="IPR016047">
    <property type="entry name" value="M23ase_b-sheet_dom"/>
</dbReference>
<dbReference type="SUPFAM" id="SSF51261">
    <property type="entry name" value="Duplicated hybrid motif"/>
    <property type="match status" value="1"/>
</dbReference>
<feature type="domain" description="M23ase beta-sheet core" evidence="2">
    <location>
        <begin position="114"/>
        <end position="210"/>
    </location>
</feature>
<name>A0A6F8ZEF3_9FIRM</name>
<dbReference type="Proteomes" id="UP000503399">
    <property type="component" value="Chromosome"/>
</dbReference>
<accession>A0A6F8ZEF3</accession>
<feature type="transmembrane region" description="Helical" evidence="1">
    <location>
        <begin position="34"/>
        <end position="54"/>
    </location>
</feature>
<proteinExistence type="predicted"/>